<evidence type="ECO:0000313" key="3">
    <source>
        <dbReference type="Proteomes" id="UP001157034"/>
    </source>
</evidence>
<evidence type="ECO:0000256" key="1">
    <source>
        <dbReference type="SAM" id="MobiDB-lite"/>
    </source>
</evidence>
<accession>A0ABQ6K2F3</accession>
<evidence type="ECO:0008006" key="4">
    <source>
        <dbReference type="Google" id="ProtNLM"/>
    </source>
</evidence>
<proteinExistence type="predicted"/>
<evidence type="ECO:0000313" key="2">
    <source>
        <dbReference type="EMBL" id="GMA93609.1"/>
    </source>
</evidence>
<sequence length="145" mass="15064">MPALDIRIGNARRRRASTIAYATGTRVLTTSQSETSQYRCGASGTIQGAPTAGSTPKYHAARAPCATPTPARRTTAARRPRRSPRAPISRSTSGRTDTTVCVTPCSGSRVSSPTQSGAMWPAAQPGPATRGVIPVRAMPSGESTP</sequence>
<protein>
    <recommendedName>
        <fullName evidence="4">Ig-like domain-containing protein</fullName>
    </recommendedName>
</protein>
<reference evidence="3" key="1">
    <citation type="journal article" date="2019" name="Int. J. Syst. Evol. Microbiol.">
        <title>The Global Catalogue of Microorganisms (GCM) 10K type strain sequencing project: providing services to taxonomists for standard genome sequencing and annotation.</title>
        <authorList>
            <consortium name="The Broad Institute Genomics Platform"/>
            <consortium name="The Broad Institute Genome Sequencing Center for Infectious Disease"/>
            <person name="Wu L."/>
            <person name="Ma J."/>
        </authorList>
    </citation>
    <scope>NUCLEOTIDE SEQUENCE [LARGE SCALE GENOMIC DNA]</scope>
    <source>
        <strain evidence="3">NBRC 108894</strain>
    </source>
</reference>
<organism evidence="2 3">
    <name type="scientific">Pseudolysinimonas kribbensis</name>
    <dbReference type="NCBI Taxonomy" id="433641"/>
    <lineage>
        <taxon>Bacteria</taxon>
        <taxon>Bacillati</taxon>
        <taxon>Actinomycetota</taxon>
        <taxon>Actinomycetes</taxon>
        <taxon>Micrococcales</taxon>
        <taxon>Microbacteriaceae</taxon>
        <taxon>Pseudolysinimonas</taxon>
    </lineage>
</organism>
<keyword evidence="3" id="KW-1185">Reference proteome</keyword>
<feature type="compositionally biased region" description="Low complexity" evidence="1">
    <location>
        <begin position="61"/>
        <end position="74"/>
    </location>
</feature>
<feature type="compositionally biased region" description="Basic residues" evidence="1">
    <location>
        <begin position="75"/>
        <end position="84"/>
    </location>
</feature>
<gene>
    <name evidence="2" type="ORF">GCM10025881_04330</name>
</gene>
<dbReference type="EMBL" id="BSVB01000001">
    <property type="protein sequence ID" value="GMA93609.1"/>
    <property type="molecule type" value="Genomic_DNA"/>
</dbReference>
<dbReference type="Proteomes" id="UP001157034">
    <property type="component" value="Unassembled WGS sequence"/>
</dbReference>
<name>A0ABQ6K2F3_9MICO</name>
<feature type="region of interest" description="Disordered" evidence="1">
    <location>
        <begin position="47"/>
        <end position="145"/>
    </location>
</feature>
<feature type="compositionally biased region" description="Polar residues" evidence="1">
    <location>
        <begin position="94"/>
        <end position="117"/>
    </location>
</feature>
<comment type="caution">
    <text evidence="2">The sequence shown here is derived from an EMBL/GenBank/DDBJ whole genome shotgun (WGS) entry which is preliminary data.</text>
</comment>